<protein>
    <submittedName>
        <fullName evidence="2">Uncharacterized protein</fullName>
    </submittedName>
</protein>
<sequence>MYLFVEAQSLYPLGCSLEPSHPVVVSGESALGRILEAIKRAARREVCYEDNRTEQHCGGREWMSCTVYRCQSGVDRCGKDGRSLGDLVSGWRRLACLTDGGTIPAGSLWIDAEKEHGLLRTSHHWRFSRGSFDLWKLTLVKSDLLSLSSYAESLLGISAGEVVRSSTISGVCVCMFCEALTRPRQQQERCSSHRQRQRQQQGGRPSSRPQERIQQHQHQRCSRRLMNHHRRQQHH</sequence>
<dbReference type="HOGENOM" id="CLU_1180023_0_0_1"/>
<organism evidence="2 3">
    <name type="scientific">Aureobasidium subglaciale (strain EXF-2481)</name>
    <name type="common">Aureobasidium pullulans var. subglaciale</name>
    <dbReference type="NCBI Taxonomy" id="1043005"/>
    <lineage>
        <taxon>Eukaryota</taxon>
        <taxon>Fungi</taxon>
        <taxon>Dikarya</taxon>
        <taxon>Ascomycota</taxon>
        <taxon>Pezizomycotina</taxon>
        <taxon>Dothideomycetes</taxon>
        <taxon>Dothideomycetidae</taxon>
        <taxon>Dothideales</taxon>
        <taxon>Saccotheciaceae</taxon>
        <taxon>Aureobasidium</taxon>
    </lineage>
</organism>
<dbReference type="AlphaFoldDB" id="A0A074YLY8"/>
<evidence type="ECO:0000313" key="3">
    <source>
        <dbReference type="Proteomes" id="UP000030641"/>
    </source>
</evidence>
<feature type="compositionally biased region" description="Basic residues" evidence="1">
    <location>
        <begin position="215"/>
        <end position="235"/>
    </location>
</feature>
<proteinExistence type="predicted"/>
<gene>
    <name evidence="2" type="ORF">AUEXF2481DRAFT_370973</name>
</gene>
<dbReference type="EMBL" id="KL584751">
    <property type="protein sequence ID" value="KEQ98690.1"/>
    <property type="molecule type" value="Genomic_DNA"/>
</dbReference>
<dbReference type="RefSeq" id="XP_013347648.1">
    <property type="nucleotide sequence ID" value="XM_013492194.1"/>
</dbReference>
<name>A0A074YLY8_AURSE</name>
<dbReference type="InParanoid" id="A0A074YLY8"/>
<evidence type="ECO:0000313" key="2">
    <source>
        <dbReference type="EMBL" id="KEQ98690.1"/>
    </source>
</evidence>
<feature type="region of interest" description="Disordered" evidence="1">
    <location>
        <begin position="187"/>
        <end position="235"/>
    </location>
</feature>
<dbReference type="GeneID" id="25365767"/>
<accession>A0A074YLY8</accession>
<reference evidence="2 3" key="1">
    <citation type="journal article" date="2014" name="BMC Genomics">
        <title>Genome sequencing of four Aureobasidium pullulans varieties: biotechnological potential, stress tolerance, and description of new species.</title>
        <authorList>
            <person name="Gostin Ar C."/>
            <person name="Ohm R.A."/>
            <person name="Kogej T."/>
            <person name="Sonjak S."/>
            <person name="Turk M."/>
            <person name="Zajc J."/>
            <person name="Zalar P."/>
            <person name="Grube M."/>
            <person name="Sun H."/>
            <person name="Han J."/>
            <person name="Sharma A."/>
            <person name="Chiniquy J."/>
            <person name="Ngan C.Y."/>
            <person name="Lipzen A."/>
            <person name="Barry K."/>
            <person name="Grigoriev I.V."/>
            <person name="Gunde-Cimerman N."/>
        </authorList>
    </citation>
    <scope>NUCLEOTIDE SEQUENCE [LARGE SCALE GENOMIC DNA]</scope>
    <source>
        <strain evidence="2 3">EXF-2481</strain>
    </source>
</reference>
<feature type="compositionally biased region" description="Low complexity" evidence="1">
    <location>
        <begin position="198"/>
        <end position="208"/>
    </location>
</feature>
<keyword evidence="3" id="KW-1185">Reference proteome</keyword>
<dbReference type="Proteomes" id="UP000030641">
    <property type="component" value="Unassembled WGS sequence"/>
</dbReference>
<evidence type="ECO:0000256" key="1">
    <source>
        <dbReference type="SAM" id="MobiDB-lite"/>
    </source>
</evidence>